<dbReference type="EC" id="3.4.19.12" evidence="2"/>
<evidence type="ECO:0000313" key="14">
    <source>
        <dbReference type="Proteomes" id="UP001152885"/>
    </source>
</evidence>
<evidence type="ECO:0000256" key="2">
    <source>
        <dbReference type="ARBA" id="ARBA00012759"/>
    </source>
</evidence>
<dbReference type="GO" id="GO:0061136">
    <property type="term" value="P:regulation of proteasomal protein catabolic process"/>
    <property type="evidence" value="ECO:0007669"/>
    <property type="project" value="TreeGrafter"/>
</dbReference>
<dbReference type="InterPro" id="IPR038765">
    <property type="entry name" value="Papain-like_cys_pep_sf"/>
</dbReference>
<dbReference type="PROSITE" id="PS00972">
    <property type="entry name" value="USP_1"/>
    <property type="match status" value="1"/>
</dbReference>
<dbReference type="FunFam" id="3.90.70.10:FF:000176">
    <property type="entry name" value="Ubiquitin-specific protease"/>
    <property type="match status" value="1"/>
</dbReference>
<organism evidence="13 14">
    <name type="scientific">Candida verbasci</name>
    <dbReference type="NCBI Taxonomy" id="1227364"/>
    <lineage>
        <taxon>Eukaryota</taxon>
        <taxon>Fungi</taxon>
        <taxon>Dikarya</taxon>
        <taxon>Ascomycota</taxon>
        <taxon>Saccharomycotina</taxon>
        <taxon>Pichiomycetes</taxon>
        <taxon>Debaryomycetaceae</taxon>
        <taxon>Candida/Lodderomyces clade</taxon>
        <taxon>Candida</taxon>
    </lineage>
</organism>
<dbReference type="CDD" id="cd02666">
    <property type="entry name" value="Peptidase_C19J"/>
    <property type="match status" value="1"/>
</dbReference>
<keyword evidence="4" id="KW-0833">Ubl conjugation pathway</keyword>
<comment type="caution">
    <text evidence="13">The sequence shown here is derived from an EMBL/GenBank/DDBJ whole genome shotgun (WGS) entry which is preliminary data.</text>
</comment>
<comment type="catalytic activity">
    <reaction evidence="1">
        <text>Thiol-dependent hydrolysis of ester, thioester, amide, peptide and isopeptide bonds formed by the C-terminal Gly of ubiquitin (a 76-residue protein attached to proteins as an intracellular targeting signal).</text>
        <dbReference type="EC" id="3.4.19.12"/>
    </reaction>
</comment>
<dbReference type="SUPFAM" id="SSF54001">
    <property type="entry name" value="Cysteine proteinases"/>
    <property type="match status" value="1"/>
</dbReference>
<feature type="coiled-coil region" evidence="11">
    <location>
        <begin position="1016"/>
        <end position="1043"/>
    </location>
</feature>
<dbReference type="PANTHER" id="PTHR43982">
    <property type="entry name" value="UBIQUITIN CARBOXYL-TERMINAL HYDROLASE"/>
    <property type="match status" value="1"/>
</dbReference>
<evidence type="ECO:0000256" key="9">
    <source>
        <dbReference type="ARBA" id="ARBA00042236"/>
    </source>
</evidence>
<evidence type="ECO:0000259" key="12">
    <source>
        <dbReference type="PROSITE" id="PS50235"/>
    </source>
</evidence>
<sequence length="1137" mass="133398">MNEDSSNIDVIHDKNPFRNQSNTNKTHILNSQLIEYPFKSLNRILDDIKWTIPMKQKYNYSILNNKPIDYSNSLANLNNQCEVLILNENLDYCKSVEKIDFEETKQTLYIIRGLIIDKYINHFRISILEDYSNPFANLTEKHQYHIIPKDIIGKNDAELLSTSINTEQGIIDEAYFKSYNSSTNQLLNVTITKQEFTKEDFESLTDETIIKQRYLSKLDLFPNLSPENIPHPSHCLGMLIKILKGPILKHQDEPTKRISLINTVMETQVDVNLLLNKLGFEMDHENEEVIPPNLNADRNLRESYIRRVLELIYFNKKSRYDSTFTFSDNMSQVFSAIVEYDKLQSITNFNKPNKIPAFINLSCCQYFPDDLIIKFFVYTVQSDVKNSLHYVDSLKVIKQFRNSTKIDAYLQNHPDLIGYEDFFDSMRILGISVDTNEVDDDIIIAMYRSSYQKDPRNYQYYNNHLKRIAKVKQSERLSNFIETELKPIDLSLQEVGIEEITEDDVVITAYEFKLDDILQANNFNPNSMEILSLNKALLSVAVHRRSYLLLDYIENKLFDIYKIPQFNEITTIKAYEILNVNSTSSIFDVIQSFQNKYLREDVRILRYAMKLIAEDKKSEIIHSFLKTGKIDSSLLPTENWPAGLDNIGNTCYLNSLLQYYFCIKPLRELILNFKETDSNDFPKDRTIGGRKVEQPELLRSNQFMYQLKKLFEEMIHTNKRCVQPSKELAYLSFLPLSQPVEFKKAEIQVEPKEIEEIESTTEEMSGIEENKVSDEEELIDNFETTPVLSISDTVMQNTIEVGTQQDVTESIENVTYQIETALPPTTLEKDGEQIDFIKELFHGKTKQIIQPLKGGKERISIERFFSLIINISEHPKSIYDALDYYFNEDLVKLDEGEAKKSITITELPKILQFHVQRVMFDREKLMAYKSIEPIPFSDKIYLDRYLDTGDEEIISKRNEVFKWKREINELQLEKDEILKIDSNTSLSIIDNLKITKKYLESKILNDEKFTIEFDTIQTIQNEIEKLENRLTDLDEKMNSLRHQIDQQFIDYKLVCYSIFAVFIHRGEASYGHYWIYIKDPHNENIFRKYNDEIITTVPASEVYNFVENNTATPYYIVYVKDELELDYIEPLKRVIKE</sequence>
<accession>A0A9W4TU99</accession>
<keyword evidence="5" id="KW-0378">Hydrolase</keyword>
<dbReference type="InterPro" id="IPR025305">
    <property type="entry name" value="UCH_repeat_domain"/>
</dbReference>
<dbReference type="InterPro" id="IPR028889">
    <property type="entry name" value="USP"/>
</dbReference>
<evidence type="ECO:0000256" key="6">
    <source>
        <dbReference type="ARBA" id="ARBA00022807"/>
    </source>
</evidence>
<evidence type="ECO:0000256" key="10">
    <source>
        <dbReference type="ARBA" id="ARBA00042737"/>
    </source>
</evidence>
<keyword evidence="6" id="KW-0788">Thiol protease</keyword>
<dbReference type="OrthoDB" id="2420415at2759"/>
<dbReference type="Pfam" id="PF00443">
    <property type="entry name" value="UCH"/>
    <property type="match status" value="1"/>
</dbReference>
<dbReference type="InterPro" id="IPR018200">
    <property type="entry name" value="USP_CS"/>
</dbReference>
<evidence type="ECO:0000256" key="11">
    <source>
        <dbReference type="SAM" id="Coils"/>
    </source>
</evidence>
<keyword evidence="3" id="KW-0645">Protease</keyword>
<evidence type="ECO:0000256" key="3">
    <source>
        <dbReference type="ARBA" id="ARBA00022670"/>
    </source>
</evidence>
<dbReference type="EMBL" id="CANTUO010000001">
    <property type="protein sequence ID" value="CAI5755754.1"/>
    <property type="molecule type" value="Genomic_DNA"/>
</dbReference>
<dbReference type="InterPro" id="IPR001394">
    <property type="entry name" value="Peptidase_C19_UCH"/>
</dbReference>
<dbReference type="GO" id="GO:0043161">
    <property type="term" value="P:proteasome-mediated ubiquitin-dependent protein catabolic process"/>
    <property type="evidence" value="ECO:0007669"/>
    <property type="project" value="InterPro"/>
</dbReference>
<dbReference type="GO" id="GO:0004843">
    <property type="term" value="F:cysteine-type deubiquitinase activity"/>
    <property type="evidence" value="ECO:0007669"/>
    <property type="project" value="UniProtKB-EC"/>
</dbReference>
<dbReference type="Proteomes" id="UP001152885">
    <property type="component" value="Unassembled WGS sequence"/>
</dbReference>
<dbReference type="AlphaFoldDB" id="A0A9W4TU99"/>
<evidence type="ECO:0000256" key="5">
    <source>
        <dbReference type="ARBA" id="ARBA00022801"/>
    </source>
</evidence>
<proteinExistence type="predicted"/>
<dbReference type="Pfam" id="PF13446">
    <property type="entry name" value="RPT"/>
    <property type="match status" value="4"/>
</dbReference>
<feature type="domain" description="USP" evidence="12">
    <location>
        <begin position="642"/>
        <end position="1121"/>
    </location>
</feature>
<name>A0A9W4TU99_9ASCO</name>
<dbReference type="InterPro" id="IPR044635">
    <property type="entry name" value="UBP14-like"/>
</dbReference>
<dbReference type="PROSITE" id="PS50235">
    <property type="entry name" value="USP_3"/>
    <property type="match status" value="1"/>
</dbReference>
<evidence type="ECO:0000313" key="13">
    <source>
        <dbReference type="EMBL" id="CAI5755754.1"/>
    </source>
</evidence>
<evidence type="ECO:0000256" key="8">
    <source>
        <dbReference type="ARBA" id="ARBA00041732"/>
    </source>
</evidence>
<protein>
    <recommendedName>
        <fullName evidence="7">Ubiquitin carboxyl-terminal hydrolase 2</fullName>
        <ecNumber evidence="2">3.4.19.12</ecNumber>
    </recommendedName>
    <alternativeName>
        <fullName evidence="9">Deubiquitinating enzyme 2</fullName>
    </alternativeName>
    <alternativeName>
        <fullName evidence="8">Ubiquitin thioesterase 2</fullName>
    </alternativeName>
    <alternativeName>
        <fullName evidence="10">Ubiquitin-specific-processing protease 2</fullName>
    </alternativeName>
</protein>
<dbReference type="GO" id="GO:0070628">
    <property type="term" value="F:proteasome binding"/>
    <property type="evidence" value="ECO:0007669"/>
    <property type="project" value="TreeGrafter"/>
</dbReference>
<evidence type="ECO:0000256" key="4">
    <source>
        <dbReference type="ARBA" id="ARBA00022786"/>
    </source>
</evidence>
<dbReference type="Gene3D" id="3.90.70.10">
    <property type="entry name" value="Cysteine proteinases"/>
    <property type="match status" value="1"/>
</dbReference>
<dbReference type="GO" id="GO:0016579">
    <property type="term" value="P:protein deubiquitination"/>
    <property type="evidence" value="ECO:0007669"/>
    <property type="project" value="InterPro"/>
</dbReference>
<evidence type="ECO:0000256" key="7">
    <source>
        <dbReference type="ARBA" id="ARBA00040966"/>
    </source>
</evidence>
<dbReference type="PANTHER" id="PTHR43982:SF6">
    <property type="entry name" value="UBIQUITIN CARBOXYL-TERMINAL HYDROLASE 2-RELATED"/>
    <property type="match status" value="1"/>
</dbReference>
<evidence type="ECO:0000256" key="1">
    <source>
        <dbReference type="ARBA" id="ARBA00000707"/>
    </source>
</evidence>
<keyword evidence="14" id="KW-1185">Reference proteome</keyword>
<keyword evidence="11" id="KW-0175">Coiled coil</keyword>
<reference evidence="13" key="1">
    <citation type="submission" date="2022-12" db="EMBL/GenBank/DDBJ databases">
        <authorList>
            <person name="Brejova B."/>
        </authorList>
    </citation>
    <scope>NUCLEOTIDE SEQUENCE</scope>
</reference>
<gene>
    <name evidence="13" type="ORF">CANVERA_P0270</name>
</gene>